<evidence type="ECO:0000313" key="5">
    <source>
        <dbReference type="Proteomes" id="UP001596378"/>
    </source>
</evidence>
<dbReference type="GO" id="GO:0008168">
    <property type="term" value="F:methyltransferase activity"/>
    <property type="evidence" value="ECO:0007669"/>
    <property type="project" value="UniProtKB-KW"/>
</dbReference>
<dbReference type="EMBL" id="JBHTAI010000009">
    <property type="protein sequence ID" value="MFC7149966.1"/>
    <property type="molecule type" value="Genomic_DNA"/>
</dbReference>
<keyword evidence="5" id="KW-1185">Reference proteome</keyword>
<dbReference type="Gene3D" id="3.40.50.150">
    <property type="entry name" value="Vaccinia Virus protein VP39"/>
    <property type="match status" value="1"/>
</dbReference>
<dbReference type="InterPro" id="IPR029063">
    <property type="entry name" value="SAM-dependent_MTases_sf"/>
</dbReference>
<dbReference type="GO" id="GO:0032259">
    <property type="term" value="P:methylation"/>
    <property type="evidence" value="ECO:0007669"/>
    <property type="project" value="UniProtKB-KW"/>
</dbReference>
<name>A0ABW2FA97_9BACL</name>
<dbReference type="Proteomes" id="UP001596378">
    <property type="component" value="Unassembled WGS sequence"/>
</dbReference>
<evidence type="ECO:0000256" key="2">
    <source>
        <dbReference type="ARBA" id="ARBA00022679"/>
    </source>
</evidence>
<dbReference type="InterPro" id="IPR026170">
    <property type="entry name" value="FAM173A/B"/>
</dbReference>
<evidence type="ECO:0000256" key="3">
    <source>
        <dbReference type="ARBA" id="ARBA00022691"/>
    </source>
</evidence>
<dbReference type="PANTHER" id="PTHR13610:SF9">
    <property type="entry name" value="FI06469P"/>
    <property type="match status" value="1"/>
</dbReference>
<dbReference type="SUPFAM" id="SSF53335">
    <property type="entry name" value="S-adenosyl-L-methionine-dependent methyltransferases"/>
    <property type="match status" value="1"/>
</dbReference>
<organism evidence="4 5">
    <name type="scientific">Cohnella cellulosilytica</name>
    <dbReference type="NCBI Taxonomy" id="986710"/>
    <lineage>
        <taxon>Bacteria</taxon>
        <taxon>Bacillati</taxon>
        <taxon>Bacillota</taxon>
        <taxon>Bacilli</taxon>
        <taxon>Bacillales</taxon>
        <taxon>Paenibacillaceae</taxon>
        <taxon>Cohnella</taxon>
    </lineage>
</organism>
<keyword evidence="3" id="KW-0949">S-adenosyl-L-methionine</keyword>
<evidence type="ECO:0000313" key="4">
    <source>
        <dbReference type="EMBL" id="MFC7149966.1"/>
    </source>
</evidence>
<accession>A0ABW2FA97</accession>
<keyword evidence="1 4" id="KW-0489">Methyltransferase</keyword>
<proteinExistence type="predicted"/>
<gene>
    <name evidence="4" type="ORF">ACFQMJ_15680</name>
</gene>
<dbReference type="RefSeq" id="WP_378046344.1">
    <property type="nucleotide sequence ID" value="NZ_JBHMDN010000010.1"/>
</dbReference>
<keyword evidence="2" id="KW-0808">Transferase</keyword>
<comment type="caution">
    <text evidence="4">The sequence shown here is derived from an EMBL/GenBank/DDBJ whole genome shotgun (WGS) entry which is preliminary data.</text>
</comment>
<reference evidence="5" key="1">
    <citation type="journal article" date="2019" name="Int. J. Syst. Evol. Microbiol.">
        <title>The Global Catalogue of Microorganisms (GCM) 10K type strain sequencing project: providing services to taxonomists for standard genome sequencing and annotation.</title>
        <authorList>
            <consortium name="The Broad Institute Genomics Platform"/>
            <consortium name="The Broad Institute Genome Sequencing Center for Infectious Disease"/>
            <person name="Wu L."/>
            <person name="Ma J."/>
        </authorList>
    </citation>
    <scope>NUCLEOTIDE SEQUENCE [LARGE SCALE GENOMIC DNA]</scope>
    <source>
        <strain evidence="5">KCTC 12907</strain>
    </source>
</reference>
<sequence length="193" mass="20857">MELSVNAAISLAVAAAALLAACSIVWTSWRNGISPMPSSALVRKAVAGEINRLESKGLLVEAGAGWGTLGIHLGKNCEGWTIEGVENSPLPLAVSRLAAWLVFGKRRKARAFGESSSVSFRKGNIYSVSYREARAVVCYLYPGAMKRLAPLLKEQLAPGARVVSVCFAIPDWRPERVVTCGDLYRTRVYVYGK</sequence>
<dbReference type="PANTHER" id="PTHR13610">
    <property type="entry name" value="METHYLTRANSFERASE DOMAIN-CONTAINING PROTEIN"/>
    <property type="match status" value="1"/>
</dbReference>
<evidence type="ECO:0000256" key="1">
    <source>
        <dbReference type="ARBA" id="ARBA00022603"/>
    </source>
</evidence>
<protein>
    <submittedName>
        <fullName evidence="4">Class I SAM-dependent methyltransferase</fullName>
    </submittedName>
</protein>